<dbReference type="AlphaFoldDB" id="A0A9X3PI74"/>
<dbReference type="EMBL" id="JAVDYD010000001">
    <property type="protein sequence ID" value="MDR7340887.1"/>
    <property type="molecule type" value="Genomic_DNA"/>
</dbReference>
<evidence type="ECO:0000256" key="1">
    <source>
        <dbReference type="SAM" id="MobiDB-lite"/>
    </source>
</evidence>
<organism evidence="2 4">
    <name type="scientific">Glycomyces lechevalierae</name>
    <dbReference type="NCBI Taxonomy" id="256034"/>
    <lineage>
        <taxon>Bacteria</taxon>
        <taxon>Bacillati</taxon>
        <taxon>Actinomycetota</taxon>
        <taxon>Actinomycetes</taxon>
        <taxon>Glycomycetales</taxon>
        <taxon>Glycomycetaceae</taxon>
        <taxon>Glycomyces</taxon>
    </lineage>
</organism>
<dbReference type="EMBL" id="JAPZVQ010000007">
    <property type="protein sequence ID" value="MDA1385956.1"/>
    <property type="molecule type" value="Genomic_DNA"/>
</dbReference>
<evidence type="ECO:0000313" key="3">
    <source>
        <dbReference type="EMBL" id="MDR7340887.1"/>
    </source>
</evidence>
<accession>A0A9X3PI74</accession>
<feature type="compositionally biased region" description="Basic residues" evidence="1">
    <location>
        <begin position="1"/>
        <end position="11"/>
    </location>
</feature>
<dbReference type="Proteomes" id="UP001183604">
    <property type="component" value="Unassembled WGS sequence"/>
</dbReference>
<reference evidence="2" key="1">
    <citation type="submission" date="2022-12" db="EMBL/GenBank/DDBJ databases">
        <title>Gycomyces niveus sp.nov., a novel actinomycete isolated from soil in Shouguang.</title>
        <authorList>
            <person name="Yang X."/>
        </authorList>
    </citation>
    <scope>NUCLEOTIDE SEQUENCE</scope>
    <source>
        <strain evidence="2">DSM 44724</strain>
    </source>
</reference>
<dbReference type="RefSeq" id="WP_270122421.1">
    <property type="nucleotide sequence ID" value="NZ_BAAAOM010000001.1"/>
</dbReference>
<evidence type="ECO:0000313" key="5">
    <source>
        <dbReference type="Proteomes" id="UP001183604"/>
    </source>
</evidence>
<proteinExistence type="predicted"/>
<comment type="caution">
    <text evidence="2">The sequence shown here is derived from an EMBL/GenBank/DDBJ whole genome shotgun (WGS) entry which is preliminary data.</text>
</comment>
<feature type="region of interest" description="Disordered" evidence="1">
    <location>
        <begin position="1"/>
        <end position="32"/>
    </location>
</feature>
<evidence type="ECO:0000313" key="4">
    <source>
        <dbReference type="Proteomes" id="UP001145799"/>
    </source>
</evidence>
<protein>
    <submittedName>
        <fullName evidence="2">Uncharacterized protein</fullName>
    </submittedName>
</protein>
<gene>
    <name evidence="3" type="ORF">J2S69_004606</name>
    <name evidence="2" type="ORF">O2L01_13265</name>
</gene>
<keyword evidence="5" id="KW-1185">Reference proteome</keyword>
<reference evidence="3 5" key="2">
    <citation type="submission" date="2023-07" db="EMBL/GenBank/DDBJ databases">
        <title>Sequencing the genomes of 1000 actinobacteria strains.</title>
        <authorList>
            <person name="Klenk H.-P."/>
        </authorList>
    </citation>
    <scope>NUCLEOTIDE SEQUENCE [LARGE SCALE GENOMIC DNA]</scope>
    <source>
        <strain evidence="3 5">DSM 44724</strain>
    </source>
</reference>
<sequence length="243" mass="25837">MKTSTKKKPQVKRALMMRKPPSKASARGRSKLNRRVATGAAVAGAVGIAAAGIAIAASRTERPIPKLPAPGATIEMDLISKGIELVFVGHKVNTGPLKGNITFEVSANTGDPTSVQTKVSEFFLTSPAKQGGITIAIEPSKRDDGDQSVLRHHRTQSPTFEHTLNLPLKITVRYPEVLGLPADTEEPLSLSVRTPAVLVGKLAGFPDKGARYRLKETIALALPGQPNTDVATIEKFPVKVEGL</sequence>
<dbReference type="Proteomes" id="UP001145799">
    <property type="component" value="Unassembled WGS sequence"/>
</dbReference>
<name>A0A9X3PI74_9ACTN</name>
<evidence type="ECO:0000313" key="2">
    <source>
        <dbReference type="EMBL" id="MDA1385956.1"/>
    </source>
</evidence>